<feature type="transmembrane region" description="Helical" evidence="1">
    <location>
        <begin position="140"/>
        <end position="165"/>
    </location>
</feature>
<dbReference type="EMBL" id="RBZO01000001">
    <property type="protein sequence ID" value="RKQ18560.1"/>
    <property type="molecule type" value="Genomic_DNA"/>
</dbReference>
<keyword evidence="3" id="KW-1185">Reference proteome</keyword>
<dbReference type="InterPro" id="IPR006938">
    <property type="entry name" value="DUF624"/>
</dbReference>
<feature type="transmembrane region" description="Helical" evidence="1">
    <location>
        <begin position="171"/>
        <end position="188"/>
    </location>
</feature>
<feature type="transmembrane region" description="Helical" evidence="1">
    <location>
        <begin position="14"/>
        <end position="38"/>
    </location>
</feature>
<organism evidence="2 3">
    <name type="scientific">Oceanobacillus bengalensis</name>
    <dbReference type="NCBI Taxonomy" id="1435466"/>
    <lineage>
        <taxon>Bacteria</taxon>
        <taxon>Bacillati</taxon>
        <taxon>Bacillota</taxon>
        <taxon>Bacilli</taxon>
        <taxon>Bacillales</taxon>
        <taxon>Bacillaceae</taxon>
        <taxon>Oceanobacillus</taxon>
    </lineage>
</organism>
<evidence type="ECO:0000313" key="3">
    <source>
        <dbReference type="Proteomes" id="UP000281813"/>
    </source>
</evidence>
<feature type="transmembrane region" description="Helical" evidence="1">
    <location>
        <begin position="74"/>
        <end position="94"/>
    </location>
</feature>
<evidence type="ECO:0000256" key="1">
    <source>
        <dbReference type="SAM" id="Phobius"/>
    </source>
</evidence>
<dbReference type="Proteomes" id="UP000281813">
    <property type="component" value="Unassembled WGS sequence"/>
</dbReference>
<proteinExistence type="predicted"/>
<dbReference type="RefSeq" id="WP_121127532.1">
    <property type="nucleotide sequence ID" value="NZ_JBHUFK010000020.1"/>
</dbReference>
<gene>
    <name evidence="2" type="ORF">D8M05_00135</name>
</gene>
<reference evidence="2 3" key="1">
    <citation type="journal article" date="2015" name="Antonie Van Leeuwenhoek">
        <title>Oceanobacillus bengalensis sp. nov., a bacterium isolated from seawater of the Bay of Bengal.</title>
        <authorList>
            <person name="Yongchang O."/>
            <person name="Xiang W."/>
            <person name="Wang G."/>
        </authorList>
    </citation>
    <scope>NUCLEOTIDE SEQUENCE [LARGE SCALE GENOMIC DNA]</scope>
    <source>
        <strain evidence="2 3">MCCC 1K00260</strain>
    </source>
</reference>
<dbReference type="OrthoDB" id="2182676at2"/>
<evidence type="ECO:0000313" key="2">
    <source>
        <dbReference type="EMBL" id="RKQ18560.1"/>
    </source>
</evidence>
<keyword evidence="1" id="KW-0472">Membrane</keyword>
<keyword evidence="1" id="KW-1133">Transmembrane helix</keyword>
<comment type="caution">
    <text evidence="2">The sequence shown here is derived from an EMBL/GenBank/DDBJ whole genome shotgun (WGS) entry which is preliminary data.</text>
</comment>
<keyword evidence="1" id="KW-0812">Transmembrane</keyword>
<protein>
    <submittedName>
        <fullName evidence="2">DUF624 domain-containing protein</fullName>
    </submittedName>
</protein>
<dbReference type="Pfam" id="PF04854">
    <property type="entry name" value="DUF624"/>
    <property type="match status" value="1"/>
</dbReference>
<name>A0A494Z7H3_9BACI</name>
<feature type="transmembrane region" description="Helical" evidence="1">
    <location>
        <begin position="106"/>
        <end position="128"/>
    </location>
</feature>
<accession>A0A494Z7H3</accession>
<sequence>MQKSENILFRVLDIFAHFVLLNLLWVLFCIPIITFFPATAALVGVSKKWVTEGIEVGTVRIFLRSFKENFKKSLVIGIIWMLAGLILYLDFSILLHTEFPMRTVVFSLLVFASLIYLFMSVYVLLILVENQLSILHTIRNTLFLSIGYVYYTITFLIIIAVSLLLTLKFPILFMVFGSTLAFIVSSIFQRLTLKISK</sequence>
<dbReference type="AlphaFoldDB" id="A0A494Z7H3"/>